<keyword evidence="4" id="KW-1185">Reference proteome</keyword>
<name>A0A165K2P5_EXIGL</name>
<dbReference type="AlphaFoldDB" id="A0A165K2P5"/>
<dbReference type="OrthoDB" id="2796951at2759"/>
<evidence type="ECO:0000313" key="3">
    <source>
        <dbReference type="EMBL" id="KZV95698.1"/>
    </source>
</evidence>
<dbReference type="InterPro" id="IPR052974">
    <property type="entry name" value="GH79_Enzymes"/>
</dbReference>
<dbReference type="PANTHER" id="PTHR36183">
    <property type="entry name" value="BETA-GLUCURONIDASE"/>
    <property type="match status" value="1"/>
</dbReference>
<evidence type="ECO:0000313" key="4">
    <source>
        <dbReference type="Proteomes" id="UP000077266"/>
    </source>
</evidence>
<accession>A0A165K2P5</accession>
<gene>
    <name evidence="3" type="ORF">EXIGLDRAFT_834178</name>
</gene>
<dbReference type="PANTHER" id="PTHR36183:SF2">
    <property type="entry name" value="BETA-GLUCURONIDASE C-TERMINAL DOMAIN-CONTAINING PROTEIN"/>
    <property type="match status" value="1"/>
</dbReference>
<dbReference type="STRING" id="1314781.A0A165K2P5"/>
<dbReference type="InterPro" id="IPR017853">
    <property type="entry name" value="GH"/>
</dbReference>
<feature type="signal peptide" evidence="1">
    <location>
        <begin position="1"/>
        <end position="21"/>
    </location>
</feature>
<dbReference type="Pfam" id="PF16862">
    <property type="entry name" value="Glyco_hydro_79C"/>
    <property type="match status" value="1"/>
</dbReference>
<reference evidence="3 4" key="1">
    <citation type="journal article" date="2016" name="Mol. Biol. Evol.">
        <title>Comparative Genomics of Early-Diverging Mushroom-Forming Fungi Provides Insights into the Origins of Lignocellulose Decay Capabilities.</title>
        <authorList>
            <person name="Nagy L.G."/>
            <person name="Riley R."/>
            <person name="Tritt A."/>
            <person name="Adam C."/>
            <person name="Daum C."/>
            <person name="Floudas D."/>
            <person name="Sun H."/>
            <person name="Yadav J.S."/>
            <person name="Pangilinan J."/>
            <person name="Larsson K.H."/>
            <person name="Matsuura K."/>
            <person name="Barry K."/>
            <person name="Labutti K."/>
            <person name="Kuo R."/>
            <person name="Ohm R.A."/>
            <person name="Bhattacharya S.S."/>
            <person name="Shirouzu T."/>
            <person name="Yoshinaga Y."/>
            <person name="Martin F.M."/>
            <person name="Grigoriev I.V."/>
            <person name="Hibbett D.S."/>
        </authorList>
    </citation>
    <scope>NUCLEOTIDE SEQUENCE [LARGE SCALE GENOMIC DNA]</scope>
    <source>
        <strain evidence="3 4">HHB12029</strain>
    </source>
</reference>
<dbReference type="Gene3D" id="3.20.20.80">
    <property type="entry name" value="Glycosidases"/>
    <property type="match status" value="1"/>
</dbReference>
<sequence length="648" mass="70248">MLLSLFIPLVALTLGPSTARGAVSVYEYPVPLPTGGPYRGWQAYDPTPLQDPPLPATPPPLDFTITPDTSGNPQAGLPVKGSFLGISIEMSLAEAVIGPNASYLRPQFLNLMSTVAERGGPPVLRCGGNTQEKAQLVESLPGGNVLQKIAIGPTGYTNTPTLMYTLDIIKAIRATSDLLGIQWFLGIPMNQSEFEAHALQTNPPRLEIVEAAEELMGEYLWGWQLGNEPDLYFNHNYRPDGYTVENYMDEFETIVNAIAANPNIKQKSNIGGPGVCCLWHLPDLIFNLNYIPRFDHVLNSLIIQHYPYDNCIKGQHDAQEMMNEYMQHPFAVAFGTHYADVVRVAVAANKPVVLLETNTASCNGFLGLSDAFAASLWAMDLSLQLAATNFSNVMLHLGGQAAYYNPFMSPPHNATAPFQWTVGPVMYSIVAMAEALGKTGTARVADLKANGDNPYTPAYTIYENNQPARMVFLNYMSDPTGAHDYTVRIVSSSPSIRARYMLAERLNSKQNITWAGQTFGGYFESDGLLKGEHVTETIDCAGGSCPVRVPGPSIVMVFLTDSAYAPNDDMTTFASSHTTKMHNTAAVDPGAWATSNGLSAEQRAKMKKASTSSGRWAEEHANAASAIRPIATVVLATLTTLVGYYIAA</sequence>
<keyword evidence="1" id="KW-0732">Signal</keyword>
<protein>
    <recommendedName>
        <fullName evidence="2">Beta-glucuronidase C-terminal domain-containing protein</fullName>
    </recommendedName>
</protein>
<proteinExistence type="predicted"/>
<evidence type="ECO:0000259" key="2">
    <source>
        <dbReference type="Pfam" id="PF16862"/>
    </source>
</evidence>
<dbReference type="InParanoid" id="A0A165K2P5"/>
<dbReference type="EMBL" id="KV425953">
    <property type="protein sequence ID" value="KZV95698.1"/>
    <property type="molecule type" value="Genomic_DNA"/>
</dbReference>
<dbReference type="Proteomes" id="UP000077266">
    <property type="component" value="Unassembled WGS sequence"/>
</dbReference>
<feature type="domain" description="Beta-glucuronidase C-terminal" evidence="2">
    <location>
        <begin position="458"/>
        <end position="556"/>
    </location>
</feature>
<evidence type="ECO:0000256" key="1">
    <source>
        <dbReference type="SAM" id="SignalP"/>
    </source>
</evidence>
<feature type="chain" id="PRO_5007860496" description="Beta-glucuronidase C-terminal domain-containing protein" evidence="1">
    <location>
        <begin position="22"/>
        <end position="648"/>
    </location>
</feature>
<dbReference type="InterPro" id="IPR031728">
    <property type="entry name" value="GlcAase_C"/>
</dbReference>
<organism evidence="3 4">
    <name type="scientific">Exidia glandulosa HHB12029</name>
    <dbReference type="NCBI Taxonomy" id="1314781"/>
    <lineage>
        <taxon>Eukaryota</taxon>
        <taxon>Fungi</taxon>
        <taxon>Dikarya</taxon>
        <taxon>Basidiomycota</taxon>
        <taxon>Agaricomycotina</taxon>
        <taxon>Agaricomycetes</taxon>
        <taxon>Auriculariales</taxon>
        <taxon>Exidiaceae</taxon>
        <taxon>Exidia</taxon>
    </lineage>
</organism>
<dbReference type="SUPFAM" id="SSF51445">
    <property type="entry name" value="(Trans)glycosidases"/>
    <property type="match status" value="1"/>
</dbReference>